<dbReference type="EMBL" id="CP019791">
    <property type="protein sequence ID" value="AQT66893.1"/>
    <property type="molecule type" value="Genomic_DNA"/>
</dbReference>
<protein>
    <recommendedName>
        <fullName evidence="4 5">Flagellar hook-basal body complex protein FliE</fullName>
    </recommendedName>
</protein>
<keyword evidence="7" id="KW-0969">Cilium</keyword>
<dbReference type="RefSeq" id="WP_146658714.1">
    <property type="nucleotide sequence ID" value="NZ_CP019791.1"/>
</dbReference>
<dbReference type="KEGG" id="alus:STSP2_00031"/>
<dbReference type="InterPro" id="IPR001624">
    <property type="entry name" value="FliE"/>
</dbReference>
<dbReference type="PRINTS" id="PR01006">
    <property type="entry name" value="FLGHOOKFLIE"/>
</dbReference>
<accession>A0A1U9NG37</accession>
<reference evidence="8" key="1">
    <citation type="submission" date="2017-02" db="EMBL/GenBank/DDBJ databases">
        <title>Comparative genomics and description of representatives of a novel lineage of planctomycetes thriving in anoxic sediments.</title>
        <authorList>
            <person name="Spring S."/>
            <person name="Bunk B."/>
            <person name="Sproer C."/>
        </authorList>
    </citation>
    <scope>NUCLEOTIDE SEQUENCE [LARGE SCALE GENOMIC DNA]</scope>
    <source>
        <strain evidence="8">ST-NAGAB-D1</strain>
    </source>
</reference>
<sequence length="102" mass="11403">MINFNPNISQIQQTNRINQPNGPTKTGEGSDKFQNTVKQYTDKVNELQNNADDNVKDLLAGKTEDVNSVVADVAKADMSFKALVGVRNKIIEAYKETMRMQI</sequence>
<dbReference type="NCBIfam" id="TIGR00205">
    <property type="entry name" value="fliE"/>
    <property type="match status" value="1"/>
</dbReference>
<gene>
    <name evidence="4" type="primary">fliE</name>
    <name evidence="7" type="ORF">STSP2_00031</name>
</gene>
<keyword evidence="7" id="KW-0966">Cell projection</keyword>
<dbReference type="PANTHER" id="PTHR34653">
    <property type="match status" value="1"/>
</dbReference>
<evidence type="ECO:0000256" key="3">
    <source>
        <dbReference type="ARBA" id="ARBA00023143"/>
    </source>
</evidence>
<dbReference type="OrthoDB" id="9812413at2"/>
<evidence type="ECO:0000256" key="6">
    <source>
        <dbReference type="SAM" id="MobiDB-lite"/>
    </source>
</evidence>
<keyword evidence="8" id="KW-1185">Reference proteome</keyword>
<keyword evidence="7" id="KW-0282">Flagellum</keyword>
<dbReference type="GO" id="GO:0005198">
    <property type="term" value="F:structural molecule activity"/>
    <property type="evidence" value="ECO:0007669"/>
    <property type="project" value="UniProtKB-UniRule"/>
</dbReference>
<comment type="subcellular location">
    <subcellularLocation>
        <location evidence="1 4">Bacterial flagellum basal body</location>
    </subcellularLocation>
</comment>
<evidence type="ECO:0000256" key="4">
    <source>
        <dbReference type="HAMAP-Rule" id="MF_00724"/>
    </source>
</evidence>
<feature type="compositionally biased region" description="Polar residues" evidence="6">
    <location>
        <begin position="1"/>
        <end position="24"/>
    </location>
</feature>
<dbReference type="Pfam" id="PF02049">
    <property type="entry name" value="FliE"/>
    <property type="match status" value="1"/>
</dbReference>
<dbReference type="Proteomes" id="UP000189674">
    <property type="component" value="Chromosome"/>
</dbReference>
<dbReference type="PANTHER" id="PTHR34653:SF1">
    <property type="entry name" value="FLAGELLAR HOOK-BASAL BODY COMPLEX PROTEIN FLIE"/>
    <property type="match status" value="1"/>
</dbReference>
<dbReference type="STRING" id="1936003.STSP2_00031"/>
<evidence type="ECO:0000256" key="1">
    <source>
        <dbReference type="ARBA" id="ARBA00004117"/>
    </source>
</evidence>
<proteinExistence type="inferred from homology"/>
<dbReference type="GO" id="GO:0009425">
    <property type="term" value="C:bacterial-type flagellum basal body"/>
    <property type="evidence" value="ECO:0007669"/>
    <property type="project" value="UniProtKB-SubCell"/>
</dbReference>
<evidence type="ECO:0000313" key="7">
    <source>
        <dbReference type="EMBL" id="AQT66893.1"/>
    </source>
</evidence>
<comment type="similarity">
    <text evidence="2 4">Belongs to the FliE family.</text>
</comment>
<dbReference type="GO" id="GO:0003774">
    <property type="term" value="F:cytoskeletal motor activity"/>
    <property type="evidence" value="ECO:0007669"/>
    <property type="project" value="InterPro"/>
</dbReference>
<dbReference type="AlphaFoldDB" id="A0A1U9NG37"/>
<evidence type="ECO:0000313" key="8">
    <source>
        <dbReference type="Proteomes" id="UP000189674"/>
    </source>
</evidence>
<feature type="region of interest" description="Disordered" evidence="6">
    <location>
        <begin position="1"/>
        <end position="33"/>
    </location>
</feature>
<dbReference type="HAMAP" id="MF_00724">
    <property type="entry name" value="FliE"/>
    <property type="match status" value="1"/>
</dbReference>
<keyword evidence="3 4" id="KW-0975">Bacterial flagellum</keyword>
<evidence type="ECO:0000256" key="5">
    <source>
        <dbReference type="NCBIfam" id="TIGR00205"/>
    </source>
</evidence>
<dbReference type="GO" id="GO:0071973">
    <property type="term" value="P:bacterial-type flagellum-dependent cell motility"/>
    <property type="evidence" value="ECO:0007669"/>
    <property type="project" value="InterPro"/>
</dbReference>
<organism evidence="7 8">
    <name type="scientific">Anaerohalosphaera lusitana</name>
    <dbReference type="NCBI Taxonomy" id="1936003"/>
    <lineage>
        <taxon>Bacteria</taxon>
        <taxon>Pseudomonadati</taxon>
        <taxon>Planctomycetota</taxon>
        <taxon>Phycisphaerae</taxon>
        <taxon>Sedimentisphaerales</taxon>
        <taxon>Anaerohalosphaeraceae</taxon>
        <taxon>Anaerohalosphaera</taxon>
    </lineage>
</organism>
<name>A0A1U9NG37_9BACT</name>
<evidence type="ECO:0000256" key="2">
    <source>
        <dbReference type="ARBA" id="ARBA00009272"/>
    </source>
</evidence>